<dbReference type="EMBL" id="JACGCM010002329">
    <property type="protein sequence ID" value="KAF6141250.1"/>
    <property type="molecule type" value="Genomic_DNA"/>
</dbReference>
<evidence type="ECO:0000313" key="3">
    <source>
        <dbReference type="Proteomes" id="UP000541444"/>
    </source>
</evidence>
<gene>
    <name evidence="2" type="ORF">GIB67_024334</name>
</gene>
<sequence length="57" mass="6758">ESTHRERRKIRGFDKELSEGNKRLKRAKDSRSRRRQYNSVVKRKLDSTADSHSNTKG</sequence>
<evidence type="ECO:0000256" key="1">
    <source>
        <dbReference type="SAM" id="MobiDB-lite"/>
    </source>
</evidence>
<dbReference type="AlphaFoldDB" id="A0A7J7LFD0"/>
<feature type="region of interest" description="Disordered" evidence="1">
    <location>
        <begin position="1"/>
        <end position="57"/>
    </location>
</feature>
<comment type="caution">
    <text evidence="2">The sequence shown here is derived from an EMBL/GenBank/DDBJ whole genome shotgun (WGS) entry which is preliminary data.</text>
</comment>
<dbReference type="Proteomes" id="UP000541444">
    <property type="component" value="Unassembled WGS sequence"/>
</dbReference>
<accession>A0A7J7LFD0</accession>
<evidence type="ECO:0000313" key="2">
    <source>
        <dbReference type="EMBL" id="KAF6141250.1"/>
    </source>
</evidence>
<feature type="compositionally biased region" description="Basic and acidic residues" evidence="1">
    <location>
        <begin position="11"/>
        <end position="30"/>
    </location>
</feature>
<feature type="non-terminal residue" evidence="2">
    <location>
        <position position="1"/>
    </location>
</feature>
<organism evidence="2 3">
    <name type="scientific">Kingdonia uniflora</name>
    <dbReference type="NCBI Taxonomy" id="39325"/>
    <lineage>
        <taxon>Eukaryota</taxon>
        <taxon>Viridiplantae</taxon>
        <taxon>Streptophyta</taxon>
        <taxon>Embryophyta</taxon>
        <taxon>Tracheophyta</taxon>
        <taxon>Spermatophyta</taxon>
        <taxon>Magnoliopsida</taxon>
        <taxon>Ranunculales</taxon>
        <taxon>Circaeasteraceae</taxon>
        <taxon>Kingdonia</taxon>
    </lineage>
</organism>
<protein>
    <submittedName>
        <fullName evidence="2">Uncharacterized protein</fullName>
    </submittedName>
</protein>
<feature type="compositionally biased region" description="Basic residues" evidence="1">
    <location>
        <begin position="1"/>
        <end position="10"/>
    </location>
</feature>
<keyword evidence="3" id="KW-1185">Reference proteome</keyword>
<reference evidence="2 3" key="1">
    <citation type="journal article" date="2020" name="IScience">
        <title>Genome Sequencing of the Endangered Kingdonia uniflora (Circaeasteraceae, Ranunculales) Reveals Potential Mechanisms of Evolutionary Specialization.</title>
        <authorList>
            <person name="Sun Y."/>
            <person name="Deng T."/>
            <person name="Zhang A."/>
            <person name="Moore M.J."/>
            <person name="Landis J.B."/>
            <person name="Lin N."/>
            <person name="Zhang H."/>
            <person name="Zhang X."/>
            <person name="Huang J."/>
            <person name="Zhang X."/>
            <person name="Sun H."/>
            <person name="Wang H."/>
        </authorList>
    </citation>
    <scope>NUCLEOTIDE SEQUENCE [LARGE SCALE GENOMIC DNA]</scope>
    <source>
        <strain evidence="2">TB1705</strain>
        <tissue evidence="2">Leaf</tissue>
    </source>
</reference>
<proteinExistence type="predicted"/>
<name>A0A7J7LFD0_9MAGN</name>